<evidence type="ECO:0000313" key="2">
    <source>
        <dbReference type="EMBL" id="CAB4330836.1"/>
    </source>
</evidence>
<feature type="transmembrane region" description="Helical" evidence="1">
    <location>
        <begin position="138"/>
        <end position="159"/>
    </location>
</feature>
<feature type="transmembrane region" description="Helical" evidence="1">
    <location>
        <begin position="220"/>
        <end position="237"/>
    </location>
</feature>
<sequence length="511" mass="57064">MMSSKASRFDYFRENYETKFRASLFATIAFVNLMWASTTPIGGVADEPAYAIYANVIASGQNFGDASIPEYLQYAPALACTAFNPKATADCQRRSGWFSTSNKPTVTSMDTMISGYPEPYFYFVGQPSRFMSGLHAMYGMRLVSTFLTLIMFGLMVLLWPKKNYALLAIATIVAVTPMFTTFTTAVNPNGFEMACGLSLAGLLAGLHIDRDSFDKRNNLWKIRLIAIFFISLSLSVAKPLSYFYVVLIIGMPLFALIGSSLVETKMPRVIGKFISKLESTLLVSVISISGAIGYISNSKYRDVLELRGTESEVLSLGASARSILSNFASYTIEHFGWLGWRDHTPPLWVLITWAAIYFGMIYFFARILNICSKISIVGFMFITYALIPIFSTRTLGLLGGAGFQSRYTGALFVSLPFLAGAIYSVTLKKNIRVTVLDFRNLVGVTVLMHFSTLLWSYSRYGIGFPLFKNKLWWDLKWVPDYWEVAILFCVLYAASSIVLIGQFRKIQVIGN</sequence>
<dbReference type="InterPro" id="IPR018674">
    <property type="entry name" value="DUF2142_membrane"/>
</dbReference>
<feature type="transmembrane region" description="Helical" evidence="1">
    <location>
        <begin position="166"/>
        <end position="185"/>
    </location>
</feature>
<protein>
    <submittedName>
        <fullName evidence="4">Unannotated protein</fullName>
    </submittedName>
</protein>
<dbReference type="EMBL" id="CAESAD010000004">
    <property type="protein sequence ID" value="CAB4338820.1"/>
    <property type="molecule type" value="Genomic_DNA"/>
</dbReference>
<evidence type="ECO:0000313" key="4">
    <source>
        <dbReference type="EMBL" id="CAB4704951.1"/>
    </source>
</evidence>
<keyword evidence="1" id="KW-0812">Transmembrane</keyword>
<dbReference type="EMBL" id="CAFBPK010000004">
    <property type="protein sequence ID" value="CAB5012996.1"/>
    <property type="molecule type" value="Genomic_DNA"/>
</dbReference>
<dbReference type="EMBL" id="CAEZYC010000020">
    <property type="protein sequence ID" value="CAB4704951.1"/>
    <property type="molecule type" value="Genomic_DNA"/>
</dbReference>
<dbReference type="EMBL" id="CAESAI010000002">
    <property type="protein sequence ID" value="CAB4330836.1"/>
    <property type="molecule type" value="Genomic_DNA"/>
</dbReference>
<feature type="transmembrane region" description="Helical" evidence="1">
    <location>
        <begin position="481"/>
        <end position="501"/>
    </location>
</feature>
<gene>
    <name evidence="4" type="ORF">UFOPK2648_00532</name>
    <name evidence="5" type="ORF">UFOPK3037_00204</name>
    <name evidence="2" type="ORF">UFOPK3406_00168</name>
    <name evidence="3" type="ORF">UFOPK3925_00803</name>
    <name evidence="6" type="ORF">UFOPK4097_00439</name>
</gene>
<keyword evidence="1" id="KW-0472">Membrane</keyword>
<feature type="transmembrane region" description="Helical" evidence="1">
    <location>
        <begin position="191"/>
        <end position="208"/>
    </location>
</feature>
<keyword evidence="1" id="KW-1133">Transmembrane helix</keyword>
<organism evidence="4">
    <name type="scientific">freshwater metagenome</name>
    <dbReference type="NCBI Taxonomy" id="449393"/>
    <lineage>
        <taxon>unclassified sequences</taxon>
        <taxon>metagenomes</taxon>
        <taxon>ecological metagenomes</taxon>
    </lineage>
</organism>
<evidence type="ECO:0000313" key="5">
    <source>
        <dbReference type="EMBL" id="CAB4794860.1"/>
    </source>
</evidence>
<evidence type="ECO:0000256" key="1">
    <source>
        <dbReference type="SAM" id="Phobius"/>
    </source>
</evidence>
<dbReference type="EMBL" id="CAFAAO010000002">
    <property type="protein sequence ID" value="CAB4794860.1"/>
    <property type="molecule type" value="Genomic_DNA"/>
</dbReference>
<proteinExistence type="predicted"/>
<evidence type="ECO:0000313" key="6">
    <source>
        <dbReference type="EMBL" id="CAB5012996.1"/>
    </source>
</evidence>
<name>A0A6J6PZM3_9ZZZZ</name>
<feature type="transmembrane region" description="Helical" evidence="1">
    <location>
        <begin position="347"/>
        <end position="365"/>
    </location>
</feature>
<feature type="transmembrane region" description="Helical" evidence="1">
    <location>
        <begin position="243"/>
        <end position="262"/>
    </location>
</feature>
<feature type="transmembrane region" description="Helical" evidence="1">
    <location>
        <begin position="20"/>
        <end position="38"/>
    </location>
</feature>
<feature type="transmembrane region" description="Helical" evidence="1">
    <location>
        <begin position="438"/>
        <end position="457"/>
    </location>
</feature>
<reference evidence="4" key="1">
    <citation type="submission" date="2020-05" db="EMBL/GenBank/DDBJ databases">
        <authorList>
            <person name="Chiriac C."/>
            <person name="Salcher M."/>
            <person name="Ghai R."/>
            <person name="Kavagutti S V."/>
        </authorList>
    </citation>
    <scope>NUCLEOTIDE SEQUENCE</scope>
</reference>
<dbReference type="AlphaFoldDB" id="A0A6J6PZM3"/>
<dbReference type="Pfam" id="PF09913">
    <property type="entry name" value="DUF2142"/>
    <property type="match status" value="1"/>
</dbReference>
<feature type="transmembrane region" description="Helical" evidence="1">
    <location>
        <begin position="377"/>
        <end position="401"/>
    </location>
</feature>
<feature type="transmembrane region" description="Helical" evidence="1">
    <location>
        <begin position="274"/>
        <end position="295"/>
    </location>
</feature>
<evidence type="ECO:0000313" key="3">
    <source>
        <dbReference type="EMBL" id="CAB4338820.1"/>
    </source>
</evidence>
<feature type="transmembrane region" description="Helical" evidence="1">
    <location>
        <begin position="407"/>
        <end position="426"/>
    </location>
</feature>
<accession>A0A6J6PZM3</accession>